<dbReference type="Proteomes" id="UP000266841">
    <property type="component" value="Unassembled WGS sequence"/>
</dbReference>
<proteinExistence type="predicted"/>
<organism evidence="2 3">
    <name type="scientific">Thalassiosira oceanica</name>
    <name type="common">Marine diatom</name>
    <dbReference type="NCBI Taxonomy" id="159749"/>
    <lineage>
        <taxon>Eukaryota</taxon>
        <taxon>Sar</taxon>
        <taxon>Stramenopiles</taxon>
        <taxon>Ochrophyta</taxon>
        <taxon>Bacillariophyta</taxon>
        <taxon>Coscinodiscophyceae</taxon>
        <taxon>Thalassiosirophycidae</taxon>
        <taxon>Thalassiosirales</taxon>
        <taxon>Thalassiosiraceae</taxon>
        <taxon>Thalassiosira</taxon>
    </lineage>
</organism>
<keyword evidence="3" id="KW-1185">Reference proteome</keyword>
<gene>
    <name evidence="2" type="ORF">THAOC_19973</name>
</gene>
<comment type="caution">
    <text evidence="2">The sequence shown here is derived from an EMBL/GenBank/DDBJ whole genome shotgun (WGS) entry which is preliminary data.</text>
</comment>
<sequence length="117" mass="12734">MHGKKTRAALAERSEASADLWRFVVEPSVVDGRTTAHQFSESQMQRIRCRESDAEGRTAQSLRFGDVPGSGMYSDSDLSKAIRRVEGFDSRNSRRPATTYTTGGAGGRGGQTTSVYA</sequence>
<protein>
    <submittedName>
        <fullName evidence="2">Uncharacterized protein</fullName>
    </submittedName>
</protein>
<feature type="compositionally biased region" description="Basic and acidic residues" evidence="1">
    <location>
        <begin position="77"/>
        <end position="92"/>
    </location>
</feature>
<reference evidence="2 3" key="1">
    <citation type="journal article" date="2012" name="Genome Biol.">
        <title>Genome and low-iron response of an oceanic diatom adapted to chronic iron limitation.</title>
        <authorList>
            <person name="Lommer M."/>
            <person name="Specht M."/>
            <person name="Roy A.S."/>
            <person name="Kraemer L."/>
            <person name="Andreson R."/>
            <person name="Gutowska M.A."/>
            <person name="Wolf J."/>
            <person name="Bergner S.V."/>
            <person name="Schilhabel M.B."/>
            <person name="Klostermeier U.C."/>
            <person name="Beiko R.G."/>
            <person name="Rosenstiel P."/>
            <person name="Hippler M."/>
            <person name="Laroche J."/>
        </authorList>
    </citation>
    <scope>NUCLEOTIDE SEQUENCE [LARGE SCALE GENOMIC DNA]</scope>
    <source>
        <strain evidence="2 3">CCMP1005</strain>
    </source>
</reference>
<name>K0SFT0_THAOC</name>
<evidence type="ECO:0000313" key="2">
    <source>
        <dbReference type="EMBL" id="EJK59766.1"/>
    </source>
</evidence>
<dbReference type="AlphaFoldDB" id="K0SFT0"/>
<accession>K0SFT0</accession>
<feature type="region of interest" description="Disordered" evidence="1">
    <location>
        <begin position="41"/>
        <end position="117"/>
    </location>
</feature>
<evidence type="ECO:0000256" key="1">
    <source>
        <dbReference type="SAM" id="MobiDB-lite"/>
    </source>
</evidence>
<dbReference type="EMBL" id="AGNL01022357">
    <property type="protein sequence ID" value="EJK59766.1"/>
    <property type="molecule type" value="Genomic_DNA"/>
</dbReference>
<evidence type="ECO:0000313" key="3">
    <source>
        <dbReference type="Proteomes" id="UP000266841"/>
    </source>
</evidence>